<dbReference type="RefSeq" id="WP_110362006.1">
    <property type="nucleotide sequence ID" value="NZ_QFLI01000008.1"/>
</dbReference>
<dbReference type="FunFam" id="3.20.20.70:FF:000059">
    <property type="entry name" value="N-ethylmaleimide reductase, FMN-linked"/>
    <property type="match status" value="1"/>
</dbReference>
<dbReference type="PANTHER" id="PTHR22893">
    <property type="entry name" value="NADH OXIDOREDUCTASE-RELATED"/>
    <property type="match status" value="1"/>
</dbReference>
<gene>
    <name evidence="5" type="ORF">DF185_17255</name>
</gene>
<dbReference type="SUPFAM" id="SSF51395">
    <property type="entry name" value="FMN-linked oxidoreductases"/>
    <property type="match status" value="1"/>
</dbReference>
<protein>
    <submittedName>
        <fullName evidence="5">Alkene reductase</fullName>
    </submittedName>
</protein>
<dbReference type="Gene3D" id="3.20.20.70">
    <property type="entry name" value="Aldolase class I"/>
    <property type="match status" value="1"/>
</dbReference>
<feature type="domain" description="NADH:flavin oxidoreductase/NADH oxidase N-terminal" evidence="4">
    <location>
        <begin position="9"/>
        <end position="342"/>
    </location>
</feature>
<evidence type="ECO:0000313" key="6">
    <source>
        <dbReference type="Proteomes" id="UP000248079"/>
    </source>
</evidence>
<reference evidence="5 6" key="1">
    <citation type="submission" date="2018-05" db="EMBL/GenBank/DDBJ databases">
        <title>Marinifilum breve JC075T sp. nov., a marine bacterium isolated from Yongle Blue Hole in the South China Sea.</title>
        <authorList>
            <person name="Fu T."/>
        </authorList>
    </citation>
    <scope>NUCLEOTIDE SEQUENCE [LARGE SCALE GENOMIC DNA]</scope>
    <source>
        <strain evidence="5 6">JC075</strain>
    </source>
</reference>
<dbReference type="InterPro" id="IPR001155">
    <property type="entry name" value="OxRdtase_FMN_N"/>
</dbReference>
<dbReference type="InterPro" id="IPR045247">
    <property type="entry name" value="Oye-like"/>
</dbReference>
<dbReference type="PANTHER" id="PTHR22893:SF135">
    <property type="entry name" value="NAD(P)H:FLAVIN OXIDOREDUCTASE SYE2"/>
    <property type="match status" value="1"/>
</dbReference>
<sequence>MKNTELKESLFQALEFGNFKVNNRIAMAPMTRSRTKEGDVPTEIMAKYYEQRSSAGLIITEGAPISIVGRGYSLTPGIYTQEQIEGWKPLTEAVHKKGGKIFIQLWHVGRRSHSSITGVTPLAPSAKKVADKVFGPLKEEGYGMIETEMPKAIRKEEIQSTIADFATAAKAAMEAGFDGVEIHGAHGYLIDQFLRLDSNVRTDEYGGSQENRMRILLEVVNAVVNEIGADKVSIRLSPFVSEGAGGVHDPEIVELTLKVLKELQKLNLAFVHFSENISDYKEVPESFRKEVREVYTNPIMVCGKYTKESGSEIIHKGYADMVAYGQPFITNPDLVTRFKNDFALTELHSESHSTFYGGGEEGFTDYPTYEEMKAEQN</sequence>
<dbReference type="GO" id="GO:0005829">
    <property type="term" value="C:cytosol"/>
    <property type="evidence" value="ECO:0007669"/>
    <property type="project" value="TreeGrafter"/>
</dbReference>
<comment type="cofactor">
    <cofactor evidence="1">
        <name>FMN</name>
        <dbReference type="ChEBI" id="CHEBI:58210"/>
    </cofactor>
</comment>
<evidence type="ECO:0000259" key="4">
    <source>
        <dbReference type="Pfam" id="PF00724"/>
    </source>
</evidence>
<keyword evidence="3" id="KW-0560">Oxidoreductase</keyword>
<evidence type="ECO:0000256" key="3">
    <source>
        <dbReference type="ARBA" id="ARBA00023002"/>
    </source>
</evidence>
<proteinExistence type="inferred from homology"/>
<comment type="caution">
    <text evidence="5">The sequence shown here is derived from an EMBL/GenBank/DDBJ whole genome shotgun (WGS) entry which is preliminary data.</text>
</comment>
<evidence type="ECO:0000256" key="1">
    <source>
        <dbReference type="ARBA" id="ARBA00001917"/>
    </source>
</evidence>
<name>A0A2V3ZUZ1_9BACT</name>
<evidence type="ECO:0000313" key="5">
    <source>
        <dbReference type="EMBL" id="PXX98076.1"/>
    </source>
</evidence>
<dbReference type="GO" id="GO:0016628">
    <property type="term" value="F:oxidoreductase activity, acting on the CH-CH group of donors, NAD or NADP as acceptor"/>
    <property type="evidence" value="ECO:0007669"/>
    <property type="project" value="UniProtKB-ARBA"/>
</dbReference>
<evidence type="ECO:0000256" key="2">
    <source>
        <dbReference type="ARBA" id="ARBA00005979"/>
    </source>
</evidence>
<accession>A0A2V3ZUZ1</accession>
<dbReference type="AlphaFoldDB" id="A0A2V3ZUZ1"/>
<dbReference type="Proteomes" id="UP000248079">
    <property type="component" value="Unassembled WGS sequence"/>
</dbReference>
<dbReference type="EMBL" id="QFLI01000008">
    <property type="protein sequence ID" value="PXX98076.1"/>
    <property type="molecule type" value="Genomic_DNA"/>
</dbReference>
<dbReference type="Pfam" id="PF00724">
    <property type="entry name" value="Oxidored_FMN"/>
    <property type="match status" value="1"/>
</dbReference>
<dbReference type="GO" id="GO:0010181">
    <property type="term" value="F:FMN binding"/>
    <property type="evidence" value="ECO:0007669"/>
    <property type="project" value="InterPro"/>
</dbReference>
<organism evidence="5 6">
    <name type="scientific">Marinifilum breve</name>
    <dbReference type="NCBI Taxonomy" id="2184082"/>
    <lineage>
        <taxon>Bacteria</taxon>
        <taxon>Pseudomonadati</taxon>
        <taxon>Bacteroidota</taxon>
        <taxon>Bacteroidia</taxon>
        <taxon>Marinilabiliales</taxon>
        <taxon>Marinifilaceae</taxon>
    </lineage>
</organism>
<keyword evidence="6" id="KW-1185">Reference proteome</keyword>
<dbReference type="CDD" id="cd02933">
    <property type="entry name" value="OYE_like_FMN"/>
    <property type="match status" value="1"/>
</dbReference>
<dbReference type="OrthoDB" id="9772736at2"/>
<dbReference type="InterPro" id="IPR013785">
    <property type="entry name" value="Aldolase_TIM"/>
</dbReference>
<comment type="similarity">
    <text evidence="2">Belongs to the NADH:flavin oxidoreductase/NADH oxidase family.</text>
</comment>